<evidence type="ECO:0000259" key="3">
    <source>
        <dbReference type="Pfam" id="PF13800"/>
    </source>
</evidence>
<reference evidence="4 5" key="1">
    <citation type="submission" date="2011-11" db="EMBL/GenBank/DDBJ databases">
        <title>The Noncontiguous Finished genome of Desulfosporosinus youngiae DSM 17734.</title>
        <authorList>
            <consortium name="US DOE Joint Genome Institute (JGI-PGF)"/>
            <person name="Lucas S."/>
            <person name="Han J."/>
            <person name="Lapidus A."/>
            <person name="Cheng J.-F."/>
            <person name="Goodwin L."/>
            <person name="Pitluck S."/>
            <person name="Peters L."/>
            <person name="Ovchinnikova G."/>
            <person name="Lu M."/>
            <person name="Land M.L."/>
            <person name="Hauser L."/>
            <person name="Pester M."/>
            <person name="Spring S."/>
            <person name="Ollivier B."/>
            <person name="Rattei T."/>
            <person name="Klenk H.-P."/>
            <person name="Wagner M."/>
            <person name="Loy A."/>
            <person name="Woyke T.J."/>
        </authorList>
    </citation>
    <scope>NUCLEOTIDE SEQUENCE [LARGE SCALE GENOMIC DNA]</scope>
    <source>
        <strain evidence="4 5">DSM 17734</strain>
    </source>
</reference>
<dbReference type="Proteomes" id="UP000005104">
    <property type="component" value="Chromosome"/>
</dbReference>
<dbReference type="RefSeq" id="WP_007781442.1">
    <property type="nucleotide sequence ID" value="NZ_CM001441.1"/>
</dbReference>
<dbReference type="InterPro" id="IPR025672">
    <property type="entry name" value="Sigma_reg_C_dom"/>
</dbReference>
<feature type="domain" description="Sigma factor regulator C-terminal" evidence="2">
    <location>
        <begin position="169"/>
        <end position="317"/>
    </location>
</feature>
<feature type="domain" description="Sigma factor regulator N-terminal" evidence="3">
    <location>
        <begin position="21"/>
        <end position="107"/>
    </location>
</feature>
<dbReference type="AlphaFoldDB" id="H5Y320"/>
<dbReference type="Pfam" id="PF13791">
    <property type="entry name" value="Sigma_reg_C"/>
    <property type="match status" value="1"/>
</dbReference>
<dbReference type="Pfam" id="PF13800">
    <property type="entry name" value="Sigma_reg_N"/>
    <property type="match status" value="1"/>
</dbReference>
<evidence type="ECO:0000313" key="4">
    <source>
        <dbReference type="EMBL" id="EHQ88715.1"/>
    </source>
</evidence>
<sequence>MGDKLNDNELDQIFDEDKLDRAIKKGKQKSTKRTVLISLLVACLAFLLITAGNAALTINMSNKTFQTMSAYIELTVPNGYISKSVDTFGFLGGRSNYTISRTIGNKPAVLEERVQPFGLLPQFIMTRGRGGGHSAGDWPSTYWEFGYNKMIFFHPQITYKEYKNDLANLSQIGNDKLIEVGLSFDKPYTISELANILPGVNISWCWIDSFTKDEMNRYKKEAEKYDAKATFISEFDTLGFNLRPSADNENFGTDYNSFLYNLKISSNQKFLAILDSLTTKGYTDPSKVPILGAIVYGTKDQLESLLGNSHIKASSFGVITEKY</sequence>
<dbReference type="eggNOG" id="ENOG502Z8HV">
    <property type="taxonomic scope" value="Bacteria"/>
</dbReference>
<gene>
    <name evidence="4" type="ORF">DesyoDRAFT_1580</name>
</gene>
<evidence type="ECO:0008006" key="6">
    <source>
        <dbReference type="Google" id="ProtNLM"/>
    </source>
</evidence>
<dbReference type="STRING" id="768710.DesyoDRAFT_1580"/>
<name>H5Y320_9FIRM</name>
<keyword evidence="1" id="KW-1133">Transmembrane helix</keyword>
<organism evidence="4 5">
    <name type="scientific">Desulfosporosinus youngiae DSM 17734</name>
    <dbReference type="NCBI Taxonomy" id="768710"/>
    <lineage>
        <taxon>Bacteria</taxon>
        <taxon>Bacillati</taxon>
        <taxon>Bacillota</taxon>
        <taxon>Clostridia</taxon>
        <taxon>Eubacteriales</taxon>
        <taxon>Desulfitobacteriaceae</taxon>
        <taxon>Desulfosporosinus</taxon>
    </lineage>
</organism>
<dbReference type="HOGENOM" id="CLU_046237_0_0_9"/>
<dbReference type="EMBL" id="CM001441">
    <property type="protein sequence ID" value="EHQ88715.1"/>
    <property type="molecule type" value="Genomic_DNA"/>
</dbReference>
<keyword evidence="1" id="KW-0472">Membrane</keyword>
<protein>
    <recommendedName>
        <fullName evidence="6">Sigma factor regulator C-terminal domain-containing protein</fullName>
    </recommendedName>
</protein>
<feature type="transmembrane region" description="Helical" evidence="1">
    <location>
        <begin position="34"/>
        <end position="56"/>
    </location>
</feature>
<proteinExistence type="predicted"/>
<dbReference type="InterPro" id="IPR029101">
    <property type="entry name" value="Sigma_reg_N"/>
</dbReference>
<evidence type="ECO:0000313" key="5">
    <source>
        <dbReference type="Proteomes" id="UP000005104"/>
    </source>
</evidence>
<evidence type="ECO:0000259" key="2">
    <source>
        <dbReference type="Pfam" id="PF13791"/>
    </source>
</evidence>
<keyword evidence="5" id="KW-1185">Reference proteome</keyword>
<keyword evidence="1" id="KW-0812">Transmembrane</keyword>
<evidence type="ECO:0000256" key="1">
    <source>
        <dbReference type="SAM" id="Phobius"/>
    </source>
</evidence>
<accession>H5Y320</accession>